<dbReference type="PANTHER" id="PTHR28071:SF1">
    <property type="entry name" value="REDOX PROTEIN FMP46, MITOCHONDRIAL-RELATED"/>
    <property type="match status" value="1"/>
</dbReference>
<dbReference type="PANTHER" id="PTHR28071">
    <property type="entry name" value="REDOX PROTEIN FMP46, MITOCHONDRIAL-RELATED"/>
    <property type="match status" value="1"/>
</dbReference>
<keyword evidence="5" id="KW-0560">Oxidoreductase</keyword>
<dbReference type="AlphaFoldDB" id="A0A1B2JDR5"/>
<dbReference type="GO" id="GO:0016491">
    <property type="term" value="F:oxidoreductase activity"/>
    <property type="evidence" value="ECO:0007669"/>
    <property type="project" value="UniProtKB-KW"/>
</dbReference>
<evidence type="ECO:0000256" key="1">
    <source>
        <dbReference type="ARBA" id="ARBA00002963"/>
    </source>
</evidence>
<dbReference type="OrthoDB" id="4044803at2759"/>
<evidence type="ECO:0000256" key="3">
    <source>
        <dbReference type="ARBA" id="ARBA00009734"/>
    </source>
</evidence>
<keyword evidence="6" id="KW-0496">Mitochondrion</keyword>
<keyword evidence="4" id="KW-0809">Transit peptide</keyword>
<accession>A0A1B2JDR5</accession>
<comment type="subcellular location">
    <subcellularLocation>
        <location evidence="2">Mitochondrion</location>
    </subcellularLocation>
</comment>
<evidence type="ECO:0000256" key="5">
    <source>
        <dbReference type="ARBA" id="ARBA00023002"/>
    </source>
</evidence>
<organism evidence="7 8">
    <name type="scientific">Komagataella pastoris</name>
    <name type="common">Yeast</name>
    <name type="synonym">Pichia pastoris</name>
    <dbReference type="NCBI Taxonomy" id="4922"/>
    <lineage>
        <taxon>Eukaryota</taxon>
        <taxon>Fungi</taxon>
        <taxon>Dikarya</taxon>
        <taxon>Ascomycota</taxon>
        <taxon>Saccharomycotina</taxon>
        <taxon>Pichiomycetes</taxon>
        <taxon>Pichiales</taxon>
        <taxon>Pichiaceae</taxon>
        <taxon>Komagataella</taxon>
    </lineage>
</organism>
<evidence type="ECO:0000313" key="7">
    <source>
        <dbReference type="EMBL" id="ANZ76091.1"/>
    </source>
</evidence>
<evidence type="ECO:0000256" key="6">
    <source>
        <dbReference type="ARBA" id="ARBA00023128"/>
    </source>
</evidence>
<dbReference type="SUPFAM" id="SSF52833">
    <property type="entry name" value="Thioredoxin-like"/>
    <property type="match status" value="1"/>
</dbReference>
<dbReference type="Pfam" id="PF07955">
    <property type="entry name" value="DUF1687"/>
    <property type="match status" value="1"/>
</dbReference>
<comment type="similarity">
    <text evidence="3">Belongs to the FMP46 family.</text>
</comment>
<evidence type="ECO:0000256" key="2">
    <source>
        <dbReference type="ARBA" id="ARBA00004173"/>
    </source>
</evidence>
<dbReference type="EMBL" id="CP014585">
    <property type="protein sequence ID" value="ANZ76091.1"/>
    <property type="molecule type" value="Genomic_DNA"/>
</dbReference>
<dbReference type="GO" id="GO:0005739">
    <property type="term" value="C:mitochondrion"/>
    <property type="evidence" value="ECO:0007669"/>
    <property type="project" value="UniProtKB-SubCell"/>
</dbReference>
<dbReference type="Gene3D" id="3.40.30.10">
    <property type="entry name" value="Glutaredoxin"/>
    <property type="match status" value="1"/>
</dbReference>
<comment type="function">
    <text evidence="1">Putative mitochondrial redox protein which could be involved in the reduction of small toxic molecules.</text>
</comment>
<dbReference type="Proteomes" id="UP000094565">
    <property type="component" value="Chromosome 2"/>
</dbReference>
<name>A0A1B2JDR5_PICPA</name>
<protein>
    <submittedName>
        <fullName evidence="7">BA75_01939T0</fullName>
    </submittedName>
</protein>
<keyword evidence="8" id="KW-1185">Reference proteome</keyword>
<gene>
    <name evidence="7" type="ORF">ATY40_BA7501939</name>
</gene>
<evidence type="ECO:0000256" key="4">
    <source>
        <dbReference type="ARBA" id="ARBA00022946"/>
    </source>
</evidence>
<proteinExistence type="inferred from homology"/>
<dbReference type="InterPro" id="IPR036249">
    <property type="entry name" value="Thioredoxin-like_sf"/>
</dbReference>
<reference evidence="7 8" key="1">
    <citation type="submission" date="2016-02" db="EMBL/GenBank/DDBJ databases">
        <title>Comparative genomic and transcriptomic foundation for Pichia pastoris.</title>
        <authorList>
            <person name="Love K.R."/>
            <person name="Shah K.A."/>
            <person name="Whittaker C.A."/>
            <person name="Wu J."/>
            <person name="Bartlett M.C."/>
            <person name="Ma D."/>
            <person name="Leeson R.L."/>
            <person name="Priest M."/>
            <person name="Young S.K."/>
            <person name="Love J.C."/>
        </authorList>
    </citation>
    <scope>NUCLEOTIDE SEQUENCE [LARGE SCALE GENOMIC DNA]</scope>
    <source>
        <strain evidence="7 8">ATCC 28485</strain>
    </source>
</reference>
<dbReference type="InterPro" id="IPR012882">
    <property type="entry name" value="Fmp46"/>
</dbReference>
<evidence type="ECO:0000313" key="8">
    <source>
        <dbReference type="Proteomes" id="UP000094565"/>
    </source>
</evidence>
<sequence length="173" mass="19336">MFKSLQQLPGIITIFHNPQSALSQSLLKTLNEKAIKLGPAQPKSLVDRASKQWNTITKGPQNEHLERYKVDVSEEAPTPDQFAFIKTALSIHPMCKQAFKSAFPKWGSAVNHVSDVNRLPDYKTVFGKKPVSQLIDEGLFVPPLLVDWDNSLIAADESSLQKMLQNHSKSTEI</sequence>